<organism evidence="1 2">
    <name type="scientific">Escherichia coli 3.4880</name>
    <dbReference type="NCBI Taxonomy" id="1051347"/>
    <lineage>
        <taxon>Bacteria</taxon>
        <taxon>Pseudomonadati</taxon>
        <taxon>Pseudomonadota</taxon>
        <taxon>Gammaproteobacteria</taxon>
        <taxon>Enterobacterales</taxon>
        <taxon>Enterobacteriaceae</taxon>
        <taxon>Escherichia</taxon>
    </lineage>
</organism>
<dbReference type="EMBL" id="AOET01000060">
    <property type="protein sequence ID" value="ELW34842.1"/>
    <property type="molecule type" value="Genomic_DNA"/>
</dbReference>
<reference evidence="1 2" key="1">
    <citation type="submission" date="2012-11" db="EMBL/GenBank/DDBJ databases">
        <title>Genomic anatomy of Escherichia coli O157:H7 outbreaks.</title>
        <authorList>
            <person name="Tracy H.T."/>
            <person name="Eppinger M."/>
            <person name="Daugherty S."/>
            <person name="Agrawal S."/>
            <person name="Galens K."/>
            <person name="Tallon L."/>
            <person name="Shefchek K."/>
            <person name="Parankush S."/>
            <person name="Cebula T.A."/>
            <person name="Feng P."/>
            <person name="Soderlund R."/>
            <person name="Mammel M.K."/>
            <person name="DebRoy C."/>
            <person name="Dudley E.G."/>
            <person name="Tarr P.I."/>
            <person name="Fraser-Liggett C."/>
            <person name="Ravel J."/>
        </authorList>
    </citation>
    <scope>NUCLEOTIDE SEQUENCE [LARGE SCALE GENOMIC DNA]</scope>
    <source>
        <strain evidence="1 2">3.4880</strain>
    </source>
</reference>
<name>A0AAV3I6J5_ECOLX</name>
<accession>A0AAV3I6J5</accession>
<dbReference type="AlphaFoldDB" id="A0AAV3I6J5"/>
<protein>
    <submittedName>
        <fullName evidence="1">Uncharacterized protein</fullName>
    </submittedName>
</protein>
<evidence type="ECO:0000313" key="2">
    <source>
        <dbReference type="Proteomes" id="UP000011584"/>
    </source>
</evidence>
<dbReference type="Proteomes" id="UP000011584">
    <property type="component" value="Unassembled WGS sequence"/>
</dbReference>
<comment type="caution">
    <text evidence="1">The sequence shown here is derived from an EMBL/GenBank/DDBJ whole genome shotgun (WGS) entry which is preliminary data.</text>
</comment>
<proteinExistence type="predicted"/>
<gene>
    <name evidence="1" type="ORF">EC34880_2079</name>
</gene>
<sequence length="46" mass="5510">MLWQCKNIARIRLKSFKFTHATNIDLQNITLAIFKKLDYLTRKNAK</sequence>
<evidence type="ECO:0000313" key="1">
    <source>
        <dbReference type="EMBL" id="ELW34842.1"/>
    </source>
</evidence>